<evidence type="ECO:0000256" key="5">
    <source>
        <dbReference type="ARBA" id="ARBA00023136"/>
    </source>
</evidence>
<dbReference type="Pfam" id="PF06140">
    <property type="entry name" value="Ifi-6-16"/>
    <property type="match status" value="1"/>
</dbReference>
<comment type="subcellular location">
    <subcellularLocation>
        <location evidence="1">Membrane</location>
        <topology evidence="1">Multi-pass membrane protein</topology>
    </subcellularLocation>
</comment>
<dbReference type="GO" id="GO:0016020">
    <property type="term" value="C:membrane"/>
    <property type="evidence" value="ECO:0007669"/>
    <property type="project" value="UniProtKB-SubCell"/>
</dbReference>
<proteinExistence type="inferred from homology"/>
<feature type="transmembrane region" description="Helical" evidence="6">
    <location>
        <begin position="28"/>
        <end position="55"/>
    </location>
</feature>
<accession>A0AAV2AUY3</accession>
<name>A0AAV2AUY3_9ARAC</name>
<evidence type="ECO:0000313" key="7">
    <source>
        <dbReference type="EMBL" id="CAL1287858.1"/>
    </source>
</evidence>
<reference evidence="7 8" key="1">
    <citation type="submission" date="2024-04" db="EMBL/GenBank/DDBJ databases">
        <authorList>
            <person name="Rising A."/>
            <person name="Reimegard J."/>
            <person name="Sonavane S."/>
            <person name="Akerstrom W."/>
            <person name="Nylinder S."/>
            <person name="Hedman E."/>
            <person name="Kallberg Y."/>
        </authorList>
    </citation>
    <scope>NUCLEOTIDE SEQUENCE [LARGE SCALE GENOMIC DNA]</scope>
</reference>
<keyword evidence="4 6" id="KW-1133">Transmembrane helix</keyword>
<evidence type="ECO:0000256" key="6">
    <source>
        <dbReference type="SAM" id="Phobius"/>
    </source>
</evidence>
<evidence type="ECO:0000313" key="8">
    <source>
        <dbReference type="Proteomes" id="UP001497382"/>
    </source>
</evidence>
<dbReference type="InterPro" id="IPR038213">
    <property type="entry name" value="IFI6/IFI27-like_sf"/>
</dbReference>
<comment type="similarity">
    <text evidence="2">Belongs to the IFI6/IFI27 family.</text>
</comment>
<evidence type="ECO:0000256" key="1">
    <source>
        <dbReference type="ARBA" id="ARBA00004141"/>
    </source>
</evidence>
<evidence type="ECO:0000256" key="2">
    <source>
        <dbReference type="ARBA" id="ARBA00007262"/>
    </source>
</evidence>
<evidence type="ECO:0000256" key="4">
    <source>
        <dbReference type="ARBA" id="ARBA00022989"/>
    </source>
</evidence>
<protein>
    <submittedName>
        <fullName evidence="7">Uncharacterized protein</fullName>
    </submittedName>
</protein>
<sequence>MIAALLSLIGFGASGITAGSIAAWIQSVWFGGAICGITGAIFSALQSIAAGGLGFAGKLALTGLLGATLNFF</sequence>
<dbReference type="Proteomes" id="UP001497382">
    <property type="component" value="Unassembled WGS sequence"/>
</dbReference>
<dbReference type="Gene3D" id="6.10.110.10">
    <property type="match status" value="1"/>
</dbReference>
<keyword evidence="5 6" id="KW-0472">Membrane</keyword>
<evidence type="ECO:0000256" key="3">
    <source>
        <dbReference type="ARBA" id="ARBA00022692"/>
    </source>
</evidence>
<keyword evidence="8" id="KW-1185">Reference proteome</keyword>
<dbReference type="AlphaFoldDB" id="A0AAV2AUY3"/>
<comment type="caution">
    <text evidence="7">The sequence shown here is derived from an EMBL/GenBank/DDBJ whole genome shotgun (WGS) entry which is preliminary data.</text>
</comment>
<keyword evidence="3 6" id="KW-0812">Transmembrane</keyword>
<organism evidence="7 8">
    <name type="scientific">Larinioides sclopetarius</name>
    <dbReference type="NCBI Taxonomy" id="280406"/>
    <lineage>
        <taxon>Eukaryota</taxon>
        <taxon>Metazoa</taxon>
        <taxon>Ecdysozoa</taxon>
        <taxon>Arthropoda</taxon>
        <taxon>Chelicerata</taxon>
        <taxon>Arachnida</taxon>
        <taxon>Araneae</taxon>
        <taxon>Araneomorphae</taxon>
        <taxon>Entelegynae</taxon>
        <taxon>Araneoidea</taxon>
        <taxon>Araneidae</taxon>
        <taxon>Larinioides</taxon>
    </lineage>
</organism>
<dbReference type="InterPro" id="IPR009311">
    <property type="entry name" value="IFI6/IFI27-like"/>
</dbReference>
<gene>
    <name evidence="7" type="ORF">LARSCL_LOCUS15055</name>
</gene>
<dbReference type="EMBL" id="CAXIEN010000222">
    <property type="protein sequence ID" value="CAL1287858.1"/>
    <property type="molecule type" value="Genomic_DNA"/>
</dbReference>